<name>A0A8X6I411_NEPPI</name>
<organism evidence="1 2">
    <name type="scientific">Nephila pilipes</name>
    <name type="common">Giant wood spider</name>
    <name type="synonym">Nephila maculata</name>
    <dbReference type="NCBI Taxonomy" id="299642"/>
    <lineage>
        <taxon>Eukaryota</taxon>
        <taxon>Metazoa</taxon>
        <taxon>Ecdysozoa</taxon>
        <taxon>Arthropoda</taxon>
        <taxon>Chelicerata</taxon>
        <taxon>Arachnida</taxon>
        <taxon>Araneae</taxon>
        <taxon>Araneomorphae</taxon>
        <taxon>Entelegynae</taxon>
        <taxon>Araneoidea</taxon>
        <taxon>Nephilidae</taxon>
        <taxon>Nephila</taxon>
    </lineage>
</organism>
<dbReference type="Proteomes" id="UP000887013">
    <property type="component" value="Unassembled WGS sequence"/>
</dbReference>
<protein>
    <submittedName>
        <fullName evidence="1">Uncharacterized protein</fullName>
    </submittedName>
</protein>
<keyword evidence="2" id="KW-1185">Reference proteome</keyword>
<gene>
    <name evidence="1" type="ORF">NPIL_235061</name>
</gene>
<dbReference type="EMBL" id="BMAW01087456">
    <property type="protein sequence ID" value="GFS29857.1"/>
    <property type="molecule type" value="Genomic_DNA"/>
</dbReference>
<reference evidence="1" key="1">
    <citation type="submission" date="2020-08" db="EMBL/GenBank/DDBJ databases">
        <title>Multicomponent nature underlies the extraordinary mechanical properties of spider dragline silk.</title>
        <authorList>
            <person name="Kono N."/>
            <person name="Nakamura H."/>
            <person name="Mori M."/>
            <person name="Yoshida Y."/>
            <person name="Ohtoshi R."/>
            <person name="Malay A.D."/>
            <person name="Moran D.A.P."/>
            <person name="Tomita M."/>
            <person name="Numata K."/>
            <person name="Arakawa K."/>
        </authorList>
    </citation>
    <scope>NUCLEOTIDE SEQUENCE</scope>
</reference>
<dbReference type="AlphaFoldDB" id="A0A8X6I411"/>
<proteinExistence type="predicted"/>
<evidence type="ECO:0000313" key="1">
    <source>
        <dbReference type="EMBL" id="GFS29857.1"/>
    </source>
</evidence>
<sequence>MFKSEFVPTSKTVLLYWSITVAEFSTVTPLAVDSAPATYTPRELNMGASSSDADKRGRFKDFNFMVLCIHYDTATNSYSGIS</sequence>
<accession>A0A8X6I411</accession>
<evidence type="ECO:0000313" key="2">
    <source>
        <dbReference type="Proteomes" id="UP000887013"/>
    </source>
</evidence>
<comment type="caution">
    <text evidence="1">The sequence shown here is derived from an EMBL/GenBank/DDBJ whole genome shotgun (WGS) entry which is preliminary data.</text>
</comment>